<gene>
    <name evidence="2" type="ORF">PFHG_00832</name>
</gene>
<dbReference type="Proteomes" id="UP000054289">
    <property type="component" value="Unassembled WGS sequence"/>
</dbReference>
<feature type="region of interest" description="Disordered" evidence="1">
    <location>
        <begin position="440"/>
        <end position="469"/>
    </location>
</feature>
<sequence length="906" mass="108682">MYFLLKKTLNFDNFKDIKLYLGDKINTTDNLCSFEENEVFNFLKYKESTSSKLDKNSPNNSESTLSCVQKELKRINTLKCYLNEIINFSDDDKPDLCATEINNINEENENISSFHLNNVNNENVCKQKEIETIGKLKNSGNHAKKINKVLSNKKKEIKNARCYLKKRNFYNVCLIKRGIKNSKLNEKYKRSFFNENFIENNMNEYCFNKAKLYLKEDKSNLNNELKNYEFKVGTPNYINTCDMKKTNHEKENKKKSDKSYYNSHLSKLNNAEYKNYYFKKEKNNGKLNELNKVRDSTKSKSNLKNFNLSIFRRFSTNNHCNNKNTLKENDRTRFHFLSNNINYYGTLIKKKEHIEKRITNKDNNIHFFNKKVVIPNKEMKEIKDKIKTALISLNTIKKNNYKLKFCLEKEILDNTIQHNELKKSICSLFSDKFLQRTKVEPNEYNKEENEKNKKYNNNDNNNNNNENNKNAKYDIEKEEENIYGQVIKADNINILYNNLNNKNENKNININIHHDLIYEEKERKNKEQVCSNGNDNINNWNTYTFFNNNMNKKKKEHTNFQYDNKEEWEKIQNKNNIVINNHGQNNSFVETNMEKEKDKEKKNIFSESNSYEFFGIKQIYKNNKKVKENKEFIFKDNITKNENNLYKQNIMQSNNNLKEHNIDYDDDDDEYNKKEYDSYFLDNEKNNSLINFGNIKQSKENYYETNKYPNHVHTNYTFDEFFWNKKSHNYYDQMNMNNNKTCLSVTNKNNESLFDKKYLNKTYINNLTKSYCENKENNYDIGYNSFVNSSTSKFFEPSNLGKIEKEKKNFDLQNVRNIKKIINSDIYVNNQFERINKRNKIVINIIENYLIDKTTSLQLSKEKDNIYMKKNFHIENIYKKKMSKNLPGLYDHYAFLLLNQNKCEVR</sequence>
<dbReference type="AlphaFoldDB" id="A0A0L7K6S0"/>
<proteinExistence type="predicted"/>
<dbReference type="EMBL" id="CH671930">
    <property type="protein sequence ID" value="KOB59078.1"/>
    <property type="molecule type" value="Genomic_DNA"/>
</dbReference>
<accession>A0A0L7K6S0</accession>
<evidence type="ECO:0000256" key="1">
    <source>
        <dbReference type="SAM" id="MobiDB-lite"/>
    </source>
</evidence>
<dbReference type="OrthoDB" id="377540at2759"/>
<protein>
    <submittedName>
        <fullName evidence="2">Uncharacterized protein</fullName>
    </submittedName>
</protein>
<feature type="compositionally biased region" description="Basic and acidic residues" evidence="1">
    <location>
        <begin position="440"/>
        <end position="453"/>
    </location>
</feature>
<reference evidence="2 3" key="1">
    <citation type="submission" date="2006-03" db="EMBL/GenBank/DDBJ databases">
        <title>Annotation of Plasmodium falciparum HB3.</title>
        <authorList>
            <consortium name="The Broad Institute Genome Sequencing Platform"/>
            <person name="Volkman S.K."/>
            <person name="Neafsey D.E."/>
            <person name="Dash A.P."/>
            <person name="Chitnis C.E."/>
            <person name="Hartl D.L."/>
            <person name="Young S.K."/>
            <person name="Zeng Q."/>
            <person name="Koehrsen M."/>
            <person name="Alvarado L."/>
            <person name="Berlin A."/>
            <person name="Borenstein D."/>
            <person name="Chapman S.B."/>
            <person name="Chen Z."/>
            <person name="Engels R."/>
            <person name="Freedman E."/>
            <person name="Gellesch M."/>
            <person name="Goldberg J."/>
            <person name="Griggs A."/>
            <person name="Gujja S."/>
            <person name="Heilman E.R."/>
            <person name="Heiman D.I."/>
            <person name="Howarth C."/>
            <person name="Jen D."/>
            <person name="Larson L."/>
            <person name="Mehta T."/>
            <person name="Neiman D."/>
            <person name="Park D."/>
            <person name="Pearson M."/>
            <person name="Roberts A."/>
            <person name="Saif S."/>
            <person name="Shea T."/>
            <person name="Shenoy N."/>
            <person name="Sisk P."/>
            <person name="Stolte C."/>
            <person name="Sykes S."/>
            <person name="Walk T."/>
            <person name="White J."/>
            <person name="Yandava C."/>
            <person name="Haas B."/>
            <person name="Henn M.R."/>
            <person name="Nusbaum C."/>
            <person name="Birren B."/>
        </authorList>
    </citation>
    <scope>NUCLEOTIDE SEQUENCE [LARGE SCALE GENOMIC DNA]</scope>
    <source>
        <strain evidence="2">HB3</strain>
    </source>
</reference>
<evidence type="ECO:0000313" key="3">
    <source>
        <dbReference type="Proteomes" id="UP000054289"/>
    </source>
</evidence>
<reference evidence="3" key="2">
    <citation type="submission" date="2006-03" db="EMBL/GenBank/DDBJ databases">
        <title>The genome sequence of the Plasmodium falciparum HB3.</title>
        <authorList>
            <consortium name="The Broad Institute Genome Sequencing Platform"/>
            <person name="Birren B."/>
            <person name="Lander E."/>
            <person name="Galagan J."/>
            <person name="Nusbaum C."/>
            <person name="Devon K."/>
            <person name="Henn M."/>
            <person name="Jaffe D."/>
            <person name="Butler J."/>
            <person name="Alvarez P."/>
            <person name="Gnerre S."/>
            <person name="Grabherr M."/>
            <person name="Kleber M."/>
            <person name="Mauceli E."/>
            <person name="Brockman W."/>
            <person name="MacCallum I.A."/>
            <person name="Rounsley S."/>
            <person name="Young S."/>
            <person name="LaButti K."/>
            <person name="Pushparaj V."/>
            <person name="DeCaprio D."/>
            <person name="Crawford M."/>
            <person name="Koehrsen M."/>
            <person name="Engels R."/>
            <person name="Montgomery P."/>
            <person name="Pearson M."/>
            <person name="Howarth C."/>
            <person name="Larson L."/>
            <person name="Luoma S."/>
            <person name="White J."/>
            <person name="Kodira C."/>
            <person name="Zeng Q."/>
            <person name="Oleary S."/>
            <person name="Yandava C."/>
            <person name="Alvarado L."/>
            <person name="Wirth D."/>
            <person name="Volkman S."/>
            <person name="Hartl D."/>
        </authorList>
    </citation>
    <scope>NUCLEOTIDE SEQUENCE [LARGE SCALE GENOMIC DNA]</scope>
</reference>
<name>A0A0L7K6S0_PLAFX</name>
<organism evidence="2 3">
    <name type="scientific">Plasmodium falciparum (isolate HB3)</name>
    <dbReference type="NCBI Taxonomy" id="137071"/>
    <lineage>
        <taxon>Eukaryota</taxon>
        <taxon>Sar</taxon>
        <taxon>Alveolata</taxon>
        <taxon>Apicomplexa</taxon>
        <taxon>Aconoidasida</taxon>
        <taxon>Haemosporida</taxon>
        <taxon>Plasmodiidae</taxon>
        <taxon>Plasmodium</taxon>
        <taxon>Plasmodium (Laverania)</taxon>
    </lineage>
</organism>
<evidence type="ECO:0000313" key="2">
    <source>
        <dbReference type="EMBL" id="KOB59078.1"/>
    </source>
</evidence>
<feature type="compositionally biased region" description="Low complexity" evidence="1">
    <location>
        <begin position="455"/>
        <end position="468"/>
    </location>
</feature>
<dbReference type="KEGG" id="pfh:PFHG_00832"/>